<keyword evidence="2" id="KW-0238">DNA-binding</keyword>
<reference evidence="5 6" key="1">
    <citation type="submission" date="2017-02" db="EMBL/GenBank/DDBJ databases">
        <title>The new phylogeny of genus Mycobacterium.</title>
        <authorList>
            <person name="Tortoli E."/>
            <person name="Trovato A."/>
            <person name="Cirillo D.M."/>
        </authorList>
    </citation>
    <scope>NUCLEOTIDE SEQUENCE [LARGE SCALE GENOMIC DNA]</scope>
    <source>
        <strain evidence="5 6">RW6</strain>
    </source>
</reference>
<dbReference type="InterPro" id="IPR046335">
    <property type="entry name" value="LacI/GalR-like_sensor"/>
</dbReference>
<keyword evidence="6" id="KW-1185">Reference proteome</keyword>
<dbReference type="InterPro" id="IPR028082">
    <property type="entry name" value="Peripla_BP_I"/>
</dbReference>
<evidence type="ECO:0000259" key="4">
    <source>
        <dbReference type="PROSITE" id="PS50932"/>
    </source>
</evidence>
<gene>
    <name evidence="5" type="ORF">BST13_00320</name>
</gene>
<evidence type="ECO:0000256" key="2">
    <source>
        <dbReference type="ARBA" id="ARBA00023125"/>
    </source>
</evidence>
<organism evidence="5 6">
    <name type="scientific">Mycobacterium aquaticum</name>
    <dbReference type="NCBI Taxonomy" id="1927124"/>
    <lineage>
        <taxon>Bacteria</taxon>
        <taxon>Bacillati</taxon>
        <taxon>Actinomycetota</taxon>
        <taxon>Actinomycetes</taxon>
        <taxon>Mycobacteriales</taxon>
        <taxon>Mycobacteriaceae</taxon>
        <taxon>Mycobacterium</taxon>
    </lineage>
</organism>
<proteinExistence type="predicted"/>
<sequence length="328" mass="34003">MRDRPTLQDVAERAGVSRALVSIVMRDVPGASEATRARVRQAADEIGYRPDPRARLLRSQRSNLLGVVFTAGQEFHAGLVDGVYCAAEAYGYDVLLSCVTPHHGEAKAVRTLLDDRCEALLLIGSELAARDLTDLDSRLPVVALARKVRGVDAVRSDDAVGAGLAVDHLAELGHTAITYLDGGRAPGAAERRKGVRRAAAAAGVTVTTVAGGTTEHAGAAAATALVGAGLPLPTAVFAFNDRCAVGFIDVAIRAGIKVPQEVSVVGYDDSPLAGLAHVDLTTVGQDSGRLAELAVARAIERIDTPGVPVDVVCEPKLVVRSSTTAPGT</sequence>
<dbReference type="SUPFAM" id="SSF47413">
    <property type="entry name" value="lambda repressor-like DNA-binding domains"/>
    <property type="match status" value="1"/>
</dbReference>
<name>A0A1X0BBY7_9MYCO</name>
<evidence type="ECO:0000313" key="5">
    <source>
        <dbReference type="EMBL" id="ORA39847.1"/>
    </source>
</evidence>
<feature type="domain" description="HTH lacI-type" evidence="4">
    <location>
        <begin position="5"/>
        <end position="59"/>
    </location>
</feature>
<dbReference type="STRING" id="1927124.BST13_00320"/>
<dbReference type="Gene3D" id="1.10.260.40">
    <property type="entry name" value="lambda repressor-like DNA-binding domains"/>
    <property type="match status" value="1"/>
</dbReference>
<dbReference type="CDD" id="cd06267">
    <property type="entry name" value="PBP1_LacI_sugar_binding-like"/>
    <property type="match status" value="1"/>
</dbReference>
<evidence type="ECO:0000256" key="3">
    <source>
        <dbReference type="ARBA" id="ARBA00023163"/>
    </source>
</evidence>
<dbReference type="EMBL" id="MVHF01000001">
    <property type="protein sequence ID" value="ORA39847.1"/>
    <property type="molecule type" value="Genomic_DNA"/>
</dbReference>
<dbReference type="InterPro" id="IPR010982">
    <property type="entry name" value="Lambda_DNA-bd_dom_sf"/>
</dbReference>
<dbReference type="CDD" id="cd01392">
    <property type="entry name" value="HTH_LacI"/>
    <property type="match status" value="1"/>
</dbReference>
<dbReference type="PANTHER" id="PTHR30146:SF153">
    <property type="entry name" value="LACTOSE OPERON REPRESSOR"/>
    <property type="match status" value="1"/>
</dbReference>
<evidence type="ECO:0000256" key="1">
    <source>
        <dbReference type="ARBA" id="ARBA00023015"/>
    </source>
</evidence>
<protein>
    <submittedName>
        <fullName evidence="5">LacI family transcriptional regulator</fullName>
    </submittedName>
</protein>
<evidence type="ECO:0000313" key="6">
    <source>
        <dbReference type="Proteomes" id="UP000192448"/>
    </source>
</evidence>
<dbReference type="AlphaFoldDB" id="A0A1X0BBY7"/>
<dbReference type="RefSeq" id="WP_083159463.1">
    <property type="nucleotide sequence ID" value="NZ_MVHF01000001.1"/>
</dbReference>
<comment type="caution">
    <text evidence="5">The sequence shown here is derived from an EMBL/GenBank/DDBJ whole genome shotgun (WGS) entry which is preliminary data.</text>
</comment>
<keyword evidence="3" id="KW-0804">Transcription</keyword>
<dbReference type="PANTHER" id="PTHR30146">
    <property type="entry name" value="LACI-RELATED TRANSCRIPTIONAL REPRESSOR"/>
    <property type="match status" value="1"/>
</dbReference>
<dbReference type="InterPro" id="IPR000843">
    <property type="entry name" value="HTH_LacI"/>
</dbReference>
<dbReference type="PROSITE" id="PS50932">
    <property type="entry name" value="HTH_LACI_2"/>
    <property type="match status" value="1"/>
</dbReference>
<dbReference type="GO" id="GO:0000976">
    <property type="term" value="F:transcription cis-regulatory region binding"/>
    <property type="evidence" value="ECO:0007669"/>
    <property type="project" value="TreeGrafter"/>
</dbReference>
<dbReference type="Pfam" id="PF13377">
    <property type="entry name" value="Peripla_BP_3"/>
    <property type="match status" value="1"/>
</dbReference>
<keyword evidence="1" id="KW-0805">Transcription regulation</keyword>
<dbReference type="OrthoDB" id="59108at2"/>
<dbReference type="Proteomes" id="UP000192448">
    <property type="component" value="Unassembled WGS sequence"/>
</dbReference>
<dbReference type="SMART" id="SM00354">
    <property type="entry name" value="HTH_LACI"/>
    <property type="match status" value="1"/>
</dbReference>
<dbReference type="GO" id="GO:0003700">
    <property type="term" value="F:DNA-binding transcription factor activity"/>
    <property type="evidence" value="ECO:0007669"/>
    <property type="project" value="TreeGrafter"/>
</dbReference>
<dbReference type="SUPFAM" id="SSF53822">
    <property type="entry name" value="Periplasmic binding protein-like I"/>
    <property type="match status" value="1"/>
</dbReference>
<dbReference type="Gene3D" id="3.40.50.2300">
    <property type="match status" value="2"/>
</dbReference>
<dbReference type="Pfam" id="PF00356">
    <property type="entry name" value="LacI"/>
    <property type="match status" value="1"/>
</dbReference>
<accession>A0A1X0BBY7</accession>